<sequence length="109" mass="13063">MTTYFLSFFSVKSSFLNSPHSLLCFLFTRRRLFRHHVLRLSLQVHHNRRPGKSCLLLQFIDKKFQPDHDLTIGVEFGARMLTIHSRPIKLQIWDTVSPFSLYFYLFIFL</sequence>
<dbReference type="EMBL" id="WOCE01000021">
    <property type="protein sequence ID" value="KAE9590258.1"/>
    <property type="molecule type" value="Genomic_DNA"/>
</dbReference>
<dbReference type="PRINTS" id="PR00449">
    <property type="entry name" value="RASTRNSFRMNG"/>
</dbReference>
<proteinExistence type="predicted"/>
<evidence type="ECO:0000313" key="2">
    <source>
        <dbReference type="Proteomes" id="UP000447434"/>
    </source>
</evidence>
<name>A0A6A4NUH3_LUPAL</name>
<keyword evidence="2" id="KW-1185">Reference proteome</keyword>
<dbReference type="GO" id="GO:0005525">
    <property type="term" value="F:GTP binding"/>
    <property type="evidence" value="ECO:0007669"/>
    <property type="project" value="InterPro"/>
</dbReference>
<protein>
    <submittedName>
        <fullName evidence="1">Putative small GTPase superfamily, P-loop containing nucleoside triphosphate hydrolase</fullName>
    </submittedName>
</protein>
<dbReference type="InterPro" id="IPR050209">
    <property type="entry name" value="Rab_GTPases_membrane_traffic"/>
</dbReference>
<dbReference type="InterPro" id="IPR027417">
    <property type="entry name" value="P-loop_NTPase"/>
</dbReference>
<dbReference type="GO" id="GO:0003924">
    <property type="term" value="F:GTPase activity"/>
    <property type="evidence" value="ECO:0007669"/>
    <property type="project" value="InterPro"/>
</dbReference>
<gene>
    <name evidence="1" type="ORF">Lalb_Chr21g0317721</name>
</gene>
<dbReference type="Pfam" id="PF00071">
    <property type="entry name" value="Ras"/>
    <property type="match status" value="1"/>
</dbReference>
<reference evidence="2" key="1">
    <citation type="journal article" date="2020" name="Nat. Commun.">
        <title>Genome sequence of the cluster root forming white lupin.</title>
        <authorList>
            <person name="Hufnagel B."/>
            <person name="Marques A."/>
            <person name="Soriano A."/>
            <person name="Marques L."/>
            <person name="Divol F."/>
            <person name="Doumas P."/>
            <person name="Sallet E."/>
            <person name="Mancinotti D."/>
            <person name="Carrere S."/>
            <person name="Marande W."/>
            <person name="Arribat S."/>
            <person name="Keller J."/>
            <person name="Huneau C."/>
            <person name="Blein T."/>
            <person name="Aime D."/>
            <person name="Laguerre M."/>
            <person name="Taylor J."/>
            <person name="Schubert V."/>
            <person name="Nelson M."/>
            <person name="Geu-Flores F."/>
            <person name="Crespi M."/>
            <person name="Gallardo-Guerrero K."/>
            <person name="Delaux P.-M."/>
            <person name="Salse J."/>
            <person name="Berges H."/>
            <person name="Guyot R."/>
            <person name="Gouzy J."/>
            <person name="Peret B."/>
        </authorList>
    </citation>
    <scope>NUCLEOTIDE SEQUENCE [LARGE SCALE GENOMIC DNA]</scope>
    <source>
        <strain evidence="2">cv. Amiga</strain>
    </source>
</reference>
<keyword evidence="1" id="KW-0378">Hydrolase</keyword>
<dbReference type="AlphaFoldDB" id="A0A6A4NUH3"/>
<dbReference type="InterPro" id="IPR001806">
    <property type="entry name" value="Small_GTPase"/>
</dbReference>
<dbReference type="PANTHER" id="PTHR47979">
    <property type="entry name" value="DRAB11-RELATED"/>
    <property type="match status" value="1"/>
</dbReference>
<dbReference type="Gene3D" id="3.40.50.300">
    <property type="entry name" value="P-loop containing nucleotide triphosphate hydrolases"/>
    <property type="match status" value="1"/>
</dbReference>
<dbReference type="SUPFAM" id="SSF52540">
    <property type="entry name" value="P-loop containing nucleoside triphosphate hydrolases"/>
    <property type="match status" value="1"/>
</dbReference>
<organism evidence="1 2">
    <name type="scientific">Lupinus albus</name>
    <name type="common">White lupine</name>
    <name type="synonym">Lupinus termis</name>
    <dbReference type="NCBI Taxonomy" id="3870"/>
    <lineage>
        <taxon>Eukaryota</taxon>
        <taxon>Viridiplantae</taxon>
        <taxon>Streptophyta</taxon>
        <taxon>Embryophyta</taxon>
        <taxon>Tracheophyta</taxon>
        <taxon>Spermatophyta</taxon>
        <taxon>Magnoliopsida</taxon>
        <taxon>eudicotyledons</taxon>
        <taxon>Gunneridae</taxon>
        <taxon>Pentapetalae</taxon>
        <taxon>rosids</taxon>
        <taxon>fabids</taxon>
        <taxon>Fabales</taxon>
        <taxon>Fabaceae</taxon>
        <taxon>Papilionoideae</taxon>
        <taxon>50 kb inversion clade</taxon>
        <taxon>genistoids sensu lato</taxon>
        <taxon>core genistoids</taxon>
        <taxon>Genisteae</taxon>
        <taxon>Lupinus</taxon>
    </lineage>
</organism>
<accession>A0A6A4NUH3</accession>
<comment type="caution">
    <text evidence="1">The sequence shown here is derived from an EMBL/GenBank/DDBJ whole genome shotgun (WGS) entry which is preliminary data.</text>
</comment>
<dbReference type="Proteomes" id="UP000447434">
    <property type="component" value="Chromosome 21"/>
</dbReference>
<dbReference type="OrthoDB" id="9989112at2759"/>
<evidence type="ECO:0000313" key="1">
    <source>
        <dbReference type="EMBL" id="KAE9590258.1"/>
    </source>
</evidence>